<evidence type="ECO:0000256" key="10">
    <source>
        <dbReference type="ARBA" id="ARBA00023180"/>
    </source>
</evidence>
<dbReference type="SUPFAM" id="SSF51735">
    <property type="entry name" value="NAD(P)-binding Rossmann-fold domains"/>
    <property type="match status" value="1"/>
</dbReference>
<comment type="caution">
    <text evidence="14">The sequence shown here is derived from an EMBL/GenBank/DDBJ whole genome shotgun (WGS) entry which is preliminary data.</text>
</comment>
<organism evidence="14">
    <name type="scientific">candidate division WOR-3 bacterium</name>
    <dbReference type="NCBI Taxonomy" id="2052148"/>
    <lineage>
        <taxon>Bacteria</taxon>
        <taxon>Bacteria division WOR-3</taxon>
    </lineage>
</organism>
<gene>
    <name evidence="14" type="ORF">ENQ77_07510</name>
</gene>
<dbReference type="InterPro" id="IPR001509">
    <property type="entry name" value="Epimerase_deHydtase"/>
</dbReference>
<evidence type="ECO:0000259" key="13">
    <source>
        <dbReference type="Pfam" id="PF01370"/>
    </source>
</evidence>
<evidence type="ECO:0000256" key="1">
    <source>
        <dbReference type="ARBA" id="ARBA00001911"/>
    </source>
</evidence>
<keyword evidence="9" id="KW-0472">Membrane</keyword>
<comment type="subcellular location">
    <subcellularLocation>
        <location evidence="2">Golgi apparatus membrane</location>
        <topology evidence="2">Single-pass type II membrane protein</topology>
    </subcellularLocation>
    <subcellularLocation>
        <location evidence="12">Golgi apparatus</location>
        <location evidence="12">Golgi stack membrane</location>
    </subcellularLocation>
</comment>
<dbReference type="Pfam" id="PF01370">
    <property type="entry name" value="Epimerase"/>
    <property type="match status" value="1"/>
</dbReference>
<keyword evidence="4" id="KW-0210">Decarboxylase</keyword>
<keyword evidence="8" id="KW-0333">Golgi apparatus</keyword>
<evidence type="ECO:0000256" key="7">
    <source>
        <dbReference type="ARBA" id="ARBA00023027"/>
    </source>
</evidence>
<keyword evidence="7" id="KW-0520">NAD</keyword>
<evidence type="ECO:0000256" key="11">
    <source>
        <dbReference type="ARBA" id="ARBA00023239"/>
    </source>
</evidence>
<evidence type="ECO:0000256" key="3">
    <source>
        <dbReference type="ARBA" id="ARBA00022692"/>
    </source>
</evidence>
<proteinExistence type="predicted"/>
<comment type="cofactor">
    <cofactor evidence="1">
        <name>NAD(+)</name>
        <dbReference type="ChEBI" id="CHEBI:57540"/>
    </cofactor>
</comment>
<reference evidence="14" key="1">
    <citation type="journal article" date="2020" name="mSystems">
        <title>Genome- and Community-Level Interaction Insights into Carbon Utilization and Element Cycling Functions of Hydrothermarchaeota in Hydrothermal Sediment.</title>
        <authorList>
            <person name="Zhou Z."/>
            <person name="Liu Y."/>
            <person name="Xu W."/>
            <person name="Pan J."/>
            <person name="Luo Z.H."/>
            <person name="Li M."/>
        </authorList>
    </citation>
    <scope>NUCLEOTIDE SEQUENCE [LARGE SCALE GENOMIC DNA]</scope>
    <source>
        <strain evidence="14">SpSt-34</strain>
    </source>
</reference>
<evidence type="ECO:0000256" key="6">
    <source>
        <dbReference type="ARBA" id="ARBA00022989"/>
    </source>
</evidence>
<keyword evidence="3" id="KW-0812">Transmembrane</keyword>
<keyword evidence="6" id="KW-1133">Transmembrane helix</keyword>
<feature type="domain" description="NAD-dependent epimerase/dehydratase" evidence="13">
    <location>
        <begin position="21"/>
        <end position="258"/>
    </location>
</feature>
<keyword evidence="5" id="KW-0735">Signal-anchor</keyword>
<evidence type="ECO:0000256" key="8">
    <source>
        <dbReference type="ARBA" id="ARBA00023034"/>
    </source>
</evidence>
<dbReference type="GO" id="GO:0005737">
    <property type="term" value="C:cytoplasm"/>
    <property type="evidence" value="ECO:0007669"/>
    <property type="project" value="TreeGrafter"/>
</dbReference>
<evidence type="ECO:0000256" key="9">
    <source>
        <dbReference type="ARBA" id="ARBA00023136"/>
    </source>
</evidence>
<dbReference type="Gene3D" id="3.40.50.720">
    <property type="entry name" value="NAD(P)-binding Rossmann-like Domain"/>
    <property type="match status" value="1"/>
</dbReference>
<dbReference type="GO" id="GO:0070403">
    <property type="term" value="F:NAD+ binding"/>
    <property type="evidence" value="ECO:0007669"/>
    <property type="project" value="InterPro"/>
</dbReference>
<dbReference type="InterPro" id="IPR036291">
    <property type="entry name" value="NAD(P)-bd_dom_sf"/>
</dbReference>
<dbReference type="EMBL" id="DSOL01000213">
    <property type="protein sequence ID" value="HEN28475.1"/>
    <property type="molecule type" value="Genomic_DNA"/>
</dbReference>
<keyword evidence="10" id="KW-0325">Glycoprotein</keyword>
<evidence type="ECO:0000313" key="14">
    <source>
        <dbReference type="EMBL" id="HEN28475.1"/>
    </source>
</evidence>
<evidence type="ECO:0000256" key="12">
    <source>
        <dbReference type="ARBA" id="ARBA00037859"/>
    </source>
</evidence>
<name>A0A7C2P7Z7_UNCW3</name>
<dbReference type="GO" id="GO:0048040">
    <property type="term" value="F:UDP-glucuronate decarboxylase activity"/>
    <property type="evidence" value="ECO:0007669"/>
    <property type="project" value="TreeGrafter"/>
</dbReference>
<dbReference type="GO" id="GO:0042732">
    <property type="term" value="P:D-xylose metabolic process"/>
    <property type="evidence" value="ECO:0007669"/>
    <property type="project" value="InterPro"/>
</dbReference>
<keyword evidence="11" id="KW-0456">Lyase</keyword>
<dbReference type="PANTHER" id="PTHR43078:SF6">
    <property type="entry name" value="UDP-GLUCURONIC ACID DECARBOXYLASE 1"/>
    <property type="match status" value="1"/>
</dbReference>
<evidence type="ECO:0000256" key="4">
    <source>
        <dbReference type="ARBA" id="ARBA00022793"/>
    </source>
</evidence>
<dbReference type="PANTHER" id="PTHR43078">
    <property type="entry name" value="UDP-GLUCURONIC ACID DECARBOXYLASE-RELATED"/>
    <property type="match status" value="1"/>
</dbReference>
<evidence type="ECO:0000256" key="5">
    <source>
        <dbReference type="ARBA" id="ARBA00022968"/>
    </source>
</evidence>
<accession>A0A7C2P7Z7</accession>
<dbReference type="GO" id="GO:0033320">
    <property type="term" value="P:UDP-D-xylose biosynthetic process"/>
    <property type="evidence" value="ECO:0007669"/>
    <property type="project" value="UniProtKB-UniPathway"/>
</dbReference>
<dbReference type="InterPro" id="IPR044516">
    <property type="entry name" value="UXS-like"/>
</dbReference>
<dbReference type="AlphaFoldDB" id="A0A7C2P7Z7"/>
<dbReference type="UniPathway" id="UPA00796">
    <property type="reaction ID" value="UER00771"/>
</dbReference>
<dbReference type="FunFam" id="3.40.50.720:FF:000065">
    <property type="entry name" value="UDP-glucuronic acid decarboxylase 1"/>
    <property type="match status" value="1"/>
</dbReference>
<sequence length="329" mass="37428">MKKFEKTSTNFYKNALERSRILVTGGSGFIGSWLCETLVAHGAEVTCLDNLSSGKLENIKHLTNYENFRFVKADIAYFEPKGFDCIIHAASLPSPEDYIRRPVEAMLPNSVGLLNCLEACRKEDSRILYTSTSEVYGDAEVIPTPEDYWGRVNPIGLRSCYDEAKRFGEALCMAYFREYDLDVRVARIFNCYGPRIDVESKYARVIPRFIIQALRNKPITIHGDGKQTRSFTYITDTIDGLIKMIVTEGVKGEVINIGSEDEISIIELAKLIIRLAASSSKIVFTQARPDDPRRRRPDITKARKLLAWEPKIKLEDGLKYTIEWFKGRS</sequence>
<protein>
    <submittedName>
        <fullName evidence="14">NAD-dependent epimerase/dehydratase family protein</fullName>
    </submittedName>
</protein>
<evidence type="ECO:0000256" key="2">
    <source>
        <dbReference type="ARBA" id="ARBA00004323"/>
    </source>
</evidence>